<comment type="catalytic activity">
    <reaction evidence="5 6">
        <text>N(1)-(5-phospho-beta-D-ribosyl)glycinamide + (6R)-10-formyltetrahydrofolate = N(2)-formyl-N(1)-(5-phospho-beta-D-ribosyl)glycinamide + (6S)-5,6,7,8-tetrahydrofolate + H(+)</text>
        <dbReference type="Rhea" id="RHEA:15053"/>
        <dbReference type="ChEBI" id="CHEBI:15378"/>
        <dbReference type="ChEBI" id="CHEBI:57453"/>
        <dbReference type="ChEBI" id="CHEBI:143788"/>
        <dbReference type="ChEBI" id="CHEBI:147286"/>
        <dbReference type="ChEBI" id="CHEBI:195366"/>
        <dbReference type="EC" id="2.1.2.2"/>
    </reaction>
</comment>
<dbReference type="PANTHER" id="PTHR43369:SF2">
    <property type="entry name" value="PHOSPHORIBOSYLGLYCINAMIDE FORMYLTRANSFERASE"/>
    <property type="match status" value="1"/>
</dbReference>
<feature type="binding site" evidence="6">
    <location>
        <position position="77"/>
    </location>
    <ligand>
        <name>(6R)-10-formyltetrahydrofolate</name>
        <dbReference type="ChEBI" id="CHEBI:195366"/>
    </ligand>
</feature>
<dbReference type="EC" id="2.1.2.2" evidence="6"/>
<comment type="caution">
    <text evidence="6">Lacks conserved residue(s) required for the propagation of feature annotation.</text>
</comment>
<evidence type="ECO:0000313" key="9">
    <source>
        <dbReference type="Proteomes" id="UP001228690"/>
    </source>
</evidence>
<evidence type="ECO:0000256" key="5">
    <source>
        <dbReference type="ARBA" id="ARBA00047664"/>
    </source>
</evidence>
<dbReference type="InterPro" id="IPR002376">
    <property type="entry name" value="Formyl_transf_N"/>
</dbReference>
<dbReference type="SUPFAM" id="SSF53328">
    <property type="entry name" value="Formyltransferase"/>
    <property type="match status" value="1"/>
</dbReference>
<evidence type="ECO:0000256" key="4">
    <source>
        <dbReference type="ARBA" id="ARBA00038440"/>
    </source>
</evidence>
<dbReference type="InterPro" id="IPR036477">
    <property type="entry name" value="Formyl_transf_N_sf"/>
</dbReference>
<proteinExistence type="inferred from homology"/>
<accession>A0ABY8MIB1</accession>
<dbReference type="PROSITE" id="PS00373">
    <property type="entry name" value="GART"/>
    <property type="match status" value="1"/>
</dbReference>
<dbReference type="PANTHER" id="PTHR43369">
    <property type="entry name" value="PHOSPHORIBOSYLGLYCINAMIDE FORMYLTRANSFERASE"/>
    <property type="match status" value="1"/>
</dbReference>
<dbReference type="EMBL" id="CP123443">
    <property type="protein sequence ID" value="WGK69712.1"/>
    <property type="molecule type" value="Genomic_DNA"/>
</dbReference>
<evidence type="ECO:0000256" key="1">
    <source>
        <dbReference type="ARBA" id="ARBA00005054"/>
    </source>
</evidence>
<evidence type="ECO:0000256" key="3">
    <source>
        <dbReference type="ARBA" id="ARBA00022755"/>
    </source>
</evidence>
<organism evidence="8 9">
    <name type="scientific">Candidatus Haliotispira prima</name>
    <dbReference type="NCBI Taxonomy" id="3034016"/>
    <lineage>
        <taxon>Bacteria</taxon>
        <taxon>Pseudomonadati</taxon>
        <taxon>Spirochaetota</taxon>
        <taxon>Spirochaetia</taxon>
        <taxon>Spirochaetales</taxon>
        <taxon>Spirochaetaceae</taxon>
        <taxon>Candidatus Haliotispira</taxon>
    </lineage>
</organism>
<evidence type="ECO:0000313" key="8">
    <source>
        <dbReference type="EMBL" id="WGK69712.1"/>
    </source>
</evidence>
<gene>
    <name evidence="6" type="primary">purN</name>
    <name evidence="8" type="ORF">P0082_02285</name>
</gene>
<feature type="active site" description="Proton donor" evidence="6">
    <location>
        <position position="124"/>
    </location>
</feature>
<sequence length="222" mass="24217">MSRNVFQSSQASQPLRIAVLASGSGTTLKYLLDKIEAGKLKAQVVAVFADRDCEALNRGQGIVGLRRELFDRKCLAKEELDRALADAIEQSGADFVLLAGYLSVIGPRVLSGRLSREGRILNVHPSLLPKYGGMGMYGIRVHRAVLEAGEPVSGCTLHRVSAEVDRGAILAQCKVEIRDCDSAEKIAEKVQGLEKKMLLEYLQEEIAEKITSEKVPLEEVLA</sequence>
<keyword evidence="9" id="KW-1185">Reference proteome</keyword>
<reference evidence="8 9" key="1">
    <citation type="submission" date="2023-04" db="EMBL/GenBank/DDBJ databases">
        <title>Spirochaete genome identified in red abalone sample constitutes a novel genus.</title>
        <authorList>
            <person name="Sharma S.P."/>
            <person name="Purcell C.M."/>
            <person name="Hyde J.R."/>
            <person name="Severin A.J."/>
        </authorList>
    </citation>
    <scope>NUCLEOTIDE SEQUENCE [LARGE SCALE GENOMIC DNA]</scope>
    <source>
        <strain evidence="8 9">SP-2023</strain>
    </source>
</reference>
<evidence type="ECO:0000259" key="7">
    <source>
        <dbReference type="Pfam" id="PF00551"/>
    </source>
</evidence>
<keyword evidence="3 6" id="KW-0658">Purine biosynthesis</keyword>
<dbReference type="Gene3D" id="3.40.50.170">
    <property type="entry name" value="Formyl transferase, N-terminal domain"/>
    <property type="match status" value="1"/>
</dbReference>
<evidence type="ECO:0000256" key="6">
    <source>
        <dbReference type="HAMAP-Rule" id="MF_01930"/>
    </source>
</evidence>
<comment type="function">
    <text evidence="6">Catalyzes the transfer of a formyl group from 10-formyltetrahydrofolate to 5-phospho-ribosyl-glycinamide (GAR), producing 5-phospho-ribosyl-N-formylglycinamide (FGAR) and tetrahydrofolate.</text>
</comment>
<dbReference type="InterPro" id="IPR001555">
    <property type="entry name" value="GART_AS"/>
</dbReference>
<name>A0ABY8MIB1_9SPIO</name>
<comment type="similarity">
    <text evidence="4 6">Belongs to the GART family.</text>
</comment>
<dbReference type="RefSeq" id="WP_326927898.1">
    <property type="nucleotide sequence ID" value="NZ_CP123443.1"/>
</dbReference>
<feature type="domain" description="Formyl transferase N-terminal" evidence="7">
    <location>
        <begin position="16"/>
        <end position="200"/>
    </location>
</feature>
<dbReference type="HAMAP" id="MF_01930">
    <property type="entry name" value="PurN"/>
    <property type="match status" value="1"/>
</dbReference>
<dbReference type="Proteomes" id="UP001228690">
    <property type="component" value="Chromosome"/>
</dbReference>
<dbReference type="Pfam" id="PF00551">
    <property type="entry name" value="Formyl_trans_N"/>
    <property type="match status" value="1"/>
</dbReference>
<evidence type="ECO:0000256" key="2">
    <source>
        <dbReference type="ARBA" id="ARBA00022679"/>
    </source>
</evidence>
<feature type="binding site" evidence="6">
    <location>
        <position position="122"/>
    </location>
    <ligand>
        <name>(6R)-10-formyltetrahydrofolate</name>
        <dbReference type="ChEBI" id="CHEBI:195366"/>
    </ligand>
</feature>
<protein>
    <recommendedName>
        <fullName evidence="6">Phosphoribosylglycinamide formyltransferase</fullName>
        <ecNumber evidence="6">2.1.2.2</ecNumber>
    </recommendedName>
    <alternativeName>
        <fullName evidence="6">5'-phosphoribosylglycinamide transformylase</fullName>
    </alternativeName>
    <alternativeName>
        <fullName evidence="6">GAR transformylase</fullName>
        <shortName evidence="6">GART</shortName>
    </alternativeName>
</protein>
<feature type="site" description="Raises pKa of active site His" evidence="6">
    <location>
        <position position="165"/>
    </location>
</feature>
<dbReference type="InterPro" id="IPR004607">
    <property type="entry name" value="GART"/>
</dbReference>
<comment type="pathway">
    <text evidence="1 6">Purine metabolism; IMP biosynthesis via de novo pathway; N(2)-formyl-N(1)-(5-phospho-D-ribosyl)glycinamide from N(1)-(5-phospho-D-ribosyl)glycinamide (10-formyl THF route): step 1/1.</text>
</comment>
<keyword evidence="2 6" id="KW-0808">Transferase</keyword>